<evidence type="ECO:0000256" key="3">
    <source>
        <dbReference type="ARBA" id="ARBA00023274"/>
    </source>
</evidence>
<dbReference type="InterPro" id="IPR018255">
    <property type="entry name" value="Ribosomal_uL16_CS_euk_arc"/>
</dbReference>
<dbReference type="InterPro" id="IPR022981">
    <property type="entry name" value="Ribosomal_uL16_arc"/>
</dbReference>
<evidence type="ECO:0000256" key="2">
    <source>
        <dbReference type="ARBA" id="ARBA00022980"/>
    </source>
</evidence>
<dbReference type="NCBIfam" id="NF003239">
    <property type="entry name" value="PRK04199.1-4"/>
    <property type="match status" value="1"/>
</dbReference>
<comment type="similarity">
    <text evidence="1 4">Belongs to the universal ribosomal protein uL16 family.</text>
</comment>
<dbReference type="AlphaFoldDB" id="A0AAE3H9T0"/>
<dbReference type="PIRSF" id="PIRSF005590">
    <property type="entry name" value="Ribosomal_L10"/>
    <property type="match status" value="1"/>
</dbReference>
<dbReference type="CDD" id="cd01433">
    <property type="entry name" value="Ribosomal_L16_L10e"/>
    <property type="match status" value="1"/>
</dbReference>
<dbReference type="NCBIfam" id="NF003238">
    <property type="entry name" value="PRK04199.1-3"/>
    <property type="match status" value="1"/>
</dbReference>
<sequence>MVRKPGSMYRNVRQRSFTRRKYMGGVPGSQVIHYDMGNKTTDFPVKLSLVVDERCQIRHTALEAARITANKAITAAAGRTGYHLKLRVYPHEVLRENKQATGAGADRVSSGMRGAFGKNVGTAARVSAGQKIFTISVNKENFATAKDALRKAGHKLPTPVRITIDQGLELVQ</sequence>
<dbReference type="GO" id="GO:0005840">
    <property type="term" value="C:ribosome"/>
    <property type="evidence" value="ECO:0007669"/>
    <property type="project" value="UniProtKB-KW"/>
</dbReference>
<dbReference type="InterPro" id="IPR036920">
    <property type="entry name" value="Ribosomal_uL16_sf"/>
</dbReference>
<dbReference type="Proteomes" id="UP001206983">
    <property type="component" value="Unassembled WGS sequence"/>
</dbReference>
<comment type="caution">
    <text evidence="5">The sequence shown here is derived from an EMBL/GenBank/DDBJ whole genome shotgun (WGS) entry which is preliminary data.</text>
</comment>
<keyword evidence="2 4" id="KW-0689">Ribosomal protein</keyword>
<dbReference type="InterPro" id="IPR047873">
    <property type="entry name" value="Ribosomal_uL16"/>
</dbReference>
<evidence type="ECO:0000256" key="1">
    <source>
        <dbReference type="ARBA" id="ARBA00008931"/>
    </source>
</evidence>
<name>A0AAE3H9T0_9EURY</name>
<keyword evidence="6" id="KW-1185">Reference proteome</keyword>
<dbReference type="HAMAP" id="MF_00448">
    <property type="entry name" value="Ribosomal_uL16_arch"/>
    <property type="match status" value="1"/>
</dbReference>
<protein>
    <recommendedName>
        <fullName evidence="4">Large ribosomal subunit protein uL16</fullName>
    </recommendedName>
</protein>
<dbReference type="Gene3D" id="3.90.1170.10">
    <property type="entry name" value="Ribosomal protein L10e/L16"/>
    <property type="match status" value="1"/>
</dbReference>
<evidence type="ECO:0000256" key="4">
    <source>
        <dbReference type="HAMAP-Rule" id="MF_00448"/>
    </source>
</evidence>
<evidence type="ECO:0000313" key="6">
    <source>
        <dbReference type="Proteomes" id="UP001206983"/>
    </source>
</evidence>
<evidence type="ECO:0000313" key="5">
    <source>
        <dbReference type="EMBL" id="MCQ6962606.1"/>
    </source>
</evidence>
<dbReference type="PANTHER" id="PTHR11726">
    <property type="entry name" value="60S RIBOSOMAL PROTEIN L10"/>
    <property type="match status" value="1"/>
</dbReference>
<dbReference type="GO" id="GO:0003735">
    <property type="term" value="F:structural constituent of ribosome"/>
    <property type="evidence" value="ECO:0007669"/>
    <property type="project" value="InterPro"/>
</dbReference>
<dbReference type="SUPFAM" id="SSF54686">
    <property type="entry name" value="Ribosomal protein L16p/L10e"/>
    <property type="match status" value="1"/>
</dbReference>
<gene>
    <name evidence="4" type="primary">rpl10e</name>
    <name evidence="5" type="ORF">PV02_05585</name>
</gene>
<organism evidence="5 6">
    <name type="scientific">Methanolobus chelungpuianus</name>
    <dbReference type="NCBI Taxonomy" id="502115"/>
    <lineage>
        <taxon>Archaea</taxon>
        <taxon>Methanobacteriati</taxon>
        <taxon>Methanobacteriota</taxon>
        <taxon>Stenosarchaea group</taxon>
        <taxon>Methanomicrobia</taxon>
        <taxon>Methanosarcinales</taxon>
        <taxon>Methanosarcinaceae</taxon>
        <taxon>Methanolobus</taxon>
    </lineage>
</organism>
<dbReference type="GO" id="GO:0006412">
    <property type="term" value="P:translation"/>
    <property type="evidence" value="ECO:0007669"/>
    <property type="project" value="UniProtKB-UniRule"/>
</dbReference>
<dbReference type="InterPro" id="IPR016180">
    <property type="entry name" value="Ribosomal_uL16_dom"/>
</dbReference>
<accession>A0AAE3H9T0</accession>
<keyword evidence="3 4" id="KW-0687">Ribonucleoprotein</keyword>
<reference evidence="5 6" key="1">
    <citation type="journal article" date="2011" name="Appl. Environ. Microbiol.">
        <title>Methanogenic archaea isolated from Taiwan's Chelungpu fault.</title>
        <authorList>
            <person name="Wu S.Y."/>
            <person name="Lai M.C."/>
        </authorList>
    </citation>
    <scope>NUCLEOTIDE SEQUENCE [LARGE SCALE GENOMIC DNA]</scope>
    <source>
        <strain evidence="5 6">St545Mb</strain>
    </source>
</reference>
<dbReference type="InterPro" id="IPR001197">
    <property type="entry name" value="Ribosomal_uL16_euk_arch"/>
</dbReference>
<dbReference type="EMBL" id="JTEO01000004">
    <property type="protein sequence ID" value="MCQ6962606.1"/>
    <property type="molecule type" value="Genomic_DNA"/>
</dbReference>
<dbReference type="RefSeq" id="WP_256622406.1">
    <property type="nucleotide sequence ID" value="NZ_JTEO01000004.1"/>
</dbReference>
<dbReference type="NCBIfam" id="TIGR00279">
    <property type="entry name" value="uL16_euk_arch"/>
    <property type="match status" value="1"/>
</dbReference>
<dbReference type="GO" id="GO:1990904">
    <property type="term" value="C:ribonucleoprotein complex"/>
    <property type="evidence" value="ECO:0007669"/>
    <property type="project" value="UniProtKB-KW"/>
</dbReference>
<dbReference type="Pfam" id="PF00252">
    <property type="entry name" value="Ribosomal_L16"/>
    <property type="match status" value="1"/>
</dbReference>
<proteinExistence type="inferred from homology"/>
<dbReference type="PROSITE" id="PS01257">
    <property type="entry name" value="RIBOSOMAL_L10E"/>
    <property type="match status" value="1"/>
</dbReference>